<evidence type="ECO:0000256" key="5">
    <source>
        <dbReference type="PIRNR" id="PIRNR038471"/>
    </source>
</evidence>
<proteinExistence type="inferred from homology"/>
<protein>
    <recommendedName>
        <fullName evidence="2 5">Cell shape-determining protein MreC</fullName>
    </recommendedName>
    <alternativeName>
        <fullName evidence="4 5">Cell shape protein MreC</fullName>
    </alternativeName>
</protein>
<evidence type="ECO:0000256" key="6">
    <source>
        <dbReference type="SAM" id="Coils"/>
    </source>
</evidence>
<dbReference type="NCBIfam" id="TIGR00219">
    <property type="entry name" value="mreC"/>
    <property type="match status" value="1"/>
</dbReference>
<dbReference type="Gene3D" id="2.40.10.350">
    <property type="entry name" value="Rod shape-determining protein MreC, domain 2"/>
    <property type="match status" value="1"/>
</dbReference>
<dbReference type="Proteomes" id="UP001589836">
    <property type="component" value="Unassembled WGS sequence"/>
</dbReference>
<evidence type="ECO:0000313" key="9">
    <source>
        <dbReference type="Proteomes" id="UP001589836"/>
    </source>
</evidence>
<accession>A0ABV6LJC9</accession>
<comment type="caution">
    <text evidence="8">The sequence shown here is derived from an EMBL/GenBank/DDBJ whole genome shotgun (WGS) entry which is preliminary data.</text>
</comment>
<evidence type="ECO:0000256" key="2">
    <source>
        <dbReference type="ARBA" id="ARBA00013855"/>
    </source>
</evidence>
<dbReference type="PANTHER" id="PTHR34138">
    <property type="entry name" value="CELL SHAPE-DETERMINING PROTEIN MREC"/>
    <property type="match status" value="1"/>
</dbReference>
<feature type="coiled-coil region" evidence="6">
    <location>
        <begin position="79"/>
        <end position="113"/>
    </location>
</feature>
<keyword evidence="6" id="KW-0175">Coiled coil</keyword>
<dbReference type="Pfam" id="PF04085">
    <property type="entry name" value="MreC"/>
    <property type="match status" value="1"/>
</dbReference>
<organism evidence="8 9">
    <name type="scientific">Pontibacillus salicampi</name>
    <dbReference type="NCBI Taxonomy" id="1449801"/>
    <lineage>
        <taxon>Bacteria</taxon>
        <taxon>Bacillati</taxon>
        <taxon>Bacillota</taxon>
        <taxon>Bacilli</taxon>
        <taxon>Bacillales</taxon>
        <taxon>Bacillaceae</taxon>
        <taxon>Pontibacillus</taxon>
    </lineage>
</organism>
<evidence type="ECO:0000256" key="3">
    <source>
        <dbReference type="ARBA" id="ARBA00022960"/>
    </source>
</evidence>
<comment type="similarity">
    <text evidence="1 5">Belongs to the MreC family.</text>
</comment>
<keyword evidence="3 5" id="KW-0133">Cell shape</keyword>
<dbReference type="InterPro" id="IPR042175">
    <property type="entry name" value="Cell/Rod_MreC_2"/>
</dbReference>
<gene>
    <name evidence="8" type="primary">mreC</name>
    <name evidence="8" type="ORF">ACFFGV_02485</name>
</gene>
<keyword evidence="9" id="KW-1185">Reference proteome</keyword>
<evidence type="ECO:0000256" key="4">
    <source>
        <dbReference type="ARBA" id="ARBA00032089"/>
    </source>
</evidence>
<dbReference type="InterPro" id="IPR055342">
    <property type="entry name" value="MreC_beta-barrel_core"/>
</dbReference>
<feature type="domain" description="Rod shape-determining protein MreC beta-barrel core" evidence="7">
    <location>
        <begin position="123"/>
        <end position="279"/>
    </location>
</feature>
<dbReference type="InterPro" id="IPR042177">
    <property type="entry name" value="Cell/Rod_1"/>
</dbReference>
<dbReference type="InterPro" id="IPR007221">
    <property type="entry name" value="MreC"/>
</dbReference>
<comment type="function">
    <text evidence="5">Involved in formation and maintenance of cell shape.</text>
</comment>
<dbReference type="PANTHER" id="PTHR34138:SF1">
    <property type="entry name" value="CELL SHAPE-DETERMINING PROTEIN MREC"/>
    <property type="match status" value="1"/>
</dbReference>
<evidence type="ECO:0000256" key="1">
    <source>
        <dbReference type="ARBA" id="ARBA00009369"/>
    </source>
</evidence>
<evidence type="ECO:0000313" key="8">
    <source>
        <dbReference type="EMBL" id="MFC0522457.1"/>
    </source>
</evidence>
<sequence>MPSFFRNKRLIIILVSLIFLVALIGFTMRDRDNLTLPEQLMQDVIGGVQTVFHAPIDFVTSTIDNIQDLRNTYKENQLLRERIHEFKDLKFQAQNLEQENKDLQKLIDKQESITEYDTIDATVIARSPEPRWFKQLTINKGKQDGIKANMAVITGEGLIGKIQSTSKYTSKVQLLSGFDRSNVIHAMVQAEGEGSKDHFGLIESSDEEQKDLLQLKRIPYEAEIKKGQTVRSSGMGGVFPKGLLIGKVDEVVVDEYGLTQTAYIEPAADLYDINHVAVVDRKITSTLDVESDSAEQEEGSE</sequence>
<name>A0ABV6LJC9_9BACI</name>
<dbReference type="EMBL" id="JBHLTP010000003">
    <property type="protein sequence ID" value="MFC0522457.1"/>
    <property type="molecule type" value="Genomic_DNA"/>
</dbReference>
<dbReference type="RefSeq" id="WP_377344988.1">
    <property type="nucleotide sequence ID" value="NZ_JBHLTP010000003.1"/>
</dbReference>
<dbReference type="PIRSF" id="PIRSF038471">
    <property type="entry name" value="MreC"/>
    <property type="match status" value="1"/>
</dbReference>
<reference evidence="8 9" key="1">
    <citation type="submission" date="2024-09" db="EMBL/GenBank/DDBJ databases">
        <authorList>
            <person name="Sun Q."/>
            <person name="Mori K."/>
        </authorList>
    </citation>
    <scope>NUCLEOTIDE SEQUENCE [LARGE SCALE GENOMIC DNA]</scope>
    <source>
        <strain evidence="8 9">NCAIM B.02529</strain>
    </source>
</reference>
<evidence type="ECO:0000259" key="7">
    <source>
        <dbReference type="Pfam" id="PF04085"/>
    </source>
</evidence>
<dbReference type="Gene3D" id="2.40.10.340">
    <property type="entry name" value="Rod shape-determining protein MreC, domain 1"/>
    <property type="match status" value="1"/>
</dbReference>